<organism evidence="4 5">
    <name type="scientific">Phytophthora lilii</name>
    <dbReference type="NCBI Taxonomy" id="2077276"/>
    <lineage>
        <taxon>Eukaryota</taxon>
        <taxon>Sar</taxon>
        <taxon>Stramenopiles</taxon>
        <taxon>Oomycota</taxon>
        <taxon>Peronosporomycetes</taxon>
        <taxon>Peronosporales</taxon>
        <taxon>Peronosporaceae</taxon>
        <taxon>Phytophthora</taxon>
    </lineage>
</organism>
<feature type="coiled-coil region" evidence="1">
    <location>
        <begin position="310"/>
        <end position="337"/>
    </location>
</feature>
<feature type="compositionally biased region" description="Low complexity" evidence="2">
    <location>
        <begin position="390"/>
        <end position="400"/>
    </location>
</feature>
<feature type="region of interest" description="Disordered" evidence="2">
    <location>
        <begin position="537"/>
        <end position="558"/>
    </location>
</feature>
<dbReference type="EMBL" id="BSXW01000273">
    <property type="protein sequence ID" value="GMF17167.1"/>
    <property type="molecule type" value="Genomic_DNA"/>
</dbReference>
<dbReference type="GO" id="GO:0005737">
    <property type="term" value="C:cytoplasm"/>
    <property type="evidence" value="ECO:0007669"/>
    <property type="project" value="TreeGrafter"/>
</dbReference>
<reference evidence="4" key="1">
    <citation type="submission" date="2023-04" db="EMBL/GenBank/DDBJ databases">
        <title>Phytophthora lilii NBRC 32176.</title>
        <authorList>
            <person name="Ichikawa N."/>
            <person name="Sato H."/>
            <person name="Tonouchi N."/>
        </authorList>
    </citation>
    <scope>NUCLEOTIDE SEQUENCE</scope>
    <source>
        <strain evidence="4">NBRC 32176</strain>
    </source>
</reference>
<dbReference type="InterPro" id="IPR051494">
    <property type="entry name" value="BSD_domain-containing"/>
</dbReference>
<dbReference type="PROSITE" id="PS50858">
    <property type="entry name" value="BSD"/>
    <property type="match status" value="1"/>
</dbReference>
<dbReference type="Gene3D" id="1.10.3970.10">
    <property type="entry name" value="BSD domain"/>
    <property type="match status" value="1"/>
</dbReference>
<dbReference type="Proteomes" id="UP001165083">
    <property type="component" value="Unassembled WGS sequence"/>
</dbReference>
<feature type="region of interest" description="Disordered" evidence="2">
    <location>
        <begin position="125"/>
        <end position="191"/>
    </location>
</feature>
<evidence type="ECO:0000313" key="5">
    <source>
        <dbReference type="Proteomes" id="UP001165083"/>
    </source>
</evidence>
<feature type="compositionally biased region" description="Basic and acidic residues" evidence="2">
    <location>
        <begin position="125"/>
        <end position="140"/>
    </location>
</feature>
<protein>
    <submittedName>
        <fullName evidence="4">Unnamed protein product</fullName>
    </submittedName>
</protein>
<comment type="caution">
    <text evidence="4">The sequence shown here is derived from an EMBL/GenBank/DDBJ whole genome shotgun (WGS) entry which is preliminary data.</text>
</comment>
<dbReference type="AlphaFoldDB" id="A0A9W6TQ63"/>
<dbReference type="InterPro" id="IPR035925">
    <property type="entry name" value="BSD_dom_sf"/>
</dbReference>
<dbReference type="PANTHER" id="PTHR16019:SF5">
    <property type="entry name" value="BSD DOMAIN-CONTAINING PROTEIN 1"/>
    <property type="match status" value="1"/>
</dbReference>
<evidence type="ECO:0000256" key="2">
    <source>
        <dbReference type="SAM" id="MobiDB-lite"/>
    </source>
</evidence>
<gene>
    <name evidence="4" type="ORF">Plil01_000623100</name>
</gene>
<feature type="compositionally biased region" description="Acidic residues" evidence="2">
    <location>
        <begin position="141"/>
        <end position="155"/>
    </location>
</feature>
<evidence type="ECO:0000313" key="4">
    <source>
        <dbReference type="EMBL" id="GMF17167.1"/>
    </source>
</evidence>
<dbReference type="Pfam" id="PF03909">
    <property type="entry name" value="BSD"/>
    <property type="match status" value="1"/>
</dbReference>
<dbReference type="SUPFAM" id="SSF140383">
    <property type="entry name" value="BSD domain-like"/>
    <property type="match status" value="1"/>
</dbReference>
<dbReference type="PANTHER" id="PTHR16019">
    <property type="entry name" value="SYNAPSE-ASSOCIATED PROTEIN"/>
    <property type="match status" value="1"/>
</dbReference>
<dbReference type="SMART" id="SM00751">
    <property type="entry name" value="BSD"/>
    <property type="match status" value="1"/>
</dbReference>
<keyword evidence="5" id="KW-1185">Reference proteome</keyword>
<evidence type="ECO:0000259" key="3">
    <source>
        <dbReference type="PROSITE" id="PS50858"/>
    </source>
</evidence>
<keyword evidence="1" id="KW-0175">Coiled coil</keyword>
<name>A0A9W6TQ63_9STRA</name>
<accession>A0A9W6TQ63</accession>
<dbReference type="OrthoDB" id="72325at2759"/>
<feature type="coiled-coil region" evidence="1">
    <location>
        <begin position="206"/>
        <end position="266"/>
    </location>
</feature>
<sequence length="558" mass="61996">MWRLLEQAAKSASANASGYVSSVHEKAQSLAAAVQDEAATLLSSALGAARVGPVDEILYEELDAYKQFCEFFSAEEHTHEITRAVDEDAAIRELHDELVPLELSYDEFWCRYFFRQQQAERLEQQRQQRALQESKRAPEDNREEDEDTDDVDAQEDALAGDVEYSPELKQPPLSPPAGQRREKSGSEDQEGVWLLRAARDTERRAATQWRQKARDLHHQLQEAKQSYDEKEQKALKEWEEQLQALCDTYETKMAAATMQIDEARAAGYDEGVRESQAIVESVRQKAKEDLTRLRADISKCQSGASADERVATLTKEKDELQTAFQAALQRLAELEKGEGAPTAEKAGSTALAELTKEKDLWRMRALKMKKLKDLVQAELTTLRQQRDADAAAASANPDAAGSGQVAGSDDHIKLQTRMNELQTQLANALAGAEARAREAYEKGVEAGKAEAEQRIKQEREQAFDEGFKKAQAQANSEMGVLKAELGMFRAFHESAAHCADHVGGDTEGLLDDSLDDISLADGQPLCSPTSSVSIFTDNGKNDFSIPEIPKSTDDWGEW</sequence>
<feature type="region of interest" description="Disordered" evidence="2">
    <location>
        <begin position="388"/>
        <end position="407"/>
    </location>
</feature>
<feature type="domain" description="BSD" evidence="3">
    <location>
        <begin position="68"/>
        <end position="120"/>
    </location>
</feature>
<dbReference type="InterPro" id="IPR005607">
    <property type="entry name" value="BSD_dom"/>
</dbReference>
<evidence type="ECO:0000256" key="1">
    <source>
        <dbReference type="SAM" id="Coils"/>
    </source>
</evidence>
<proteinExistence type="predicted"/>